<reference evidence="2" key="1">
    <citation type="submission" date="2023-03" db="EMBL/GenBank/DDBJ databases">
        <title>Massive genome expansion in bonnet fungi (Mycena s.s.) driven by repeated elements and novel gene families across ecological guilds.</title>
        <authorList>
            <consortium name="Lawrence Berkeley National Laboratory"/>
            <person name="Harder C.B."/>
            <person name="Miyauchi S."/>
            <person name="Viragh M."/>
            <person name="Kuo A."/>
            <person name="Thoen E."/>
            <person name="Andreopoulos B."/>
            <person name="Lu D."/>
            <person name="Skrede I."/>
            <person name="Drula E."/>
            <person name="Henrissat B."/>
            <person name="Morin E."/>
            <person name="Kohler A."/>
            <person name="Barry K."/>
            <person name="LaButti K."/>
            <person name="Morin E."/>
            <person name="Salamov A."/>
            <person name="Lipzen A."/>
            <person name="Mereny Z."/>
            <person name="Hegedus B."/>
            <person name="Baldrian P."/>
            <person name="Stursova M."/>
            <person name="Weitz H."/>
            <person name="Taylor A."/>
            <person name="Grigoriev I.V."/>
            <person name="Nagy L.G."/>
            <person name="Martin F."/>
            <person name="Kauserud H."/>
        </authorList>
    </citation>
    <scope>NUCLEOTIDE SEQUENCE</scope>
    <source>
        <strain evidence="2">9284</strain>
    </source>
</reference>
<dbReference type="EMBL" id="JARKIF010000001">
    <property type="protein sequence ID" value="KAJ7650549.1"/>
    <property type="molecule type" value="Genomic_DNA"/>
</dbReference>
<feature type="compositionally biased region" description="Acidic residues" evidence="1">
    <location>
        <begin position="38"/>
        <end position="50"/>
    </location>
</feature>
<dbReference type="Proteomes" id="UP001221142">
    <property type="component" value="Unassembled WGS sequence"/>
</dbReference>
<protein>
    <submittedName>
        <fullName evidence="2">Uncharacterized protein</fullName>
    </submittedName>
</protein>
<dbReference type="AlphaFoldDB" id="A0AAD7G2M0"/>
<proteinExistence type="predicted"/>
<name>A0AAD7G2M0_9AGAR</name>
<gene>
    <name evidence="2" type="ORF">FB45DRAFT_1017947</name>
</gene>
<accession>A0AAD7G2M0</accession>
<evidence type="ECO:0000313" key="3">
    <source>
        <dbReference type="Proteomes" id="UP001221142"/>
    </source>
</evidence>
<keyword evidence="3" id="KW-1185">Reference proteome</keyword>
<organism evidence="2 3">
    <name type="scientific">Roridomyces roridus</name>
    <dbReference type="NCBI Taxonomy" id="1738132"/>
    <lineage>
        <taxon>Eukaryota</taxon>
        <taxon>Fungi</taxon>
        <taxon>Dikarya</taxon>
        <taxon>Basidiomycota</taxon>
        <taxon>Agaricomycotina</taxon>
        <taxon>Agaricomycetes</taxon>
        <taxon>Agaricomycetidae</taxon>
        <taxon>Agaricales</taxon>
        <taxon>Marasmiineae</taxon>
        <taxon>Mycenaceae</taxon>
        <taxon>Roridomyces</taxon>
    </lineage>
</organism>
<comment type="caution">
    <text evidence="2">The sequence shown here is derived from an EMBL/GenBank/DDBJ whole genome shotgun (WGS) entry which is preliminary data.</text>
</comment>
<feature type="region of interest" description="Disordered" evidence="1">
    <location>
        <begin position="1"/>
        <end position="83"/>
    </location>
</feature>
<evidence type="ECO:0000256" key="1">
    <source>
        <dbReference type="SAM" id="MobiDB-lite"/>
    </source>
</evidence>
<evidence type="ECO:0000313" key="2">
    <source>
        <dbReference type="EMBL" id="KAJ7650549.1"/>
    </source>
</evidence>
<sequence length="128" mass="14037">MTDTITEPGPALPEDLPALMDAPDSDDDLDDHGAQHDSDDDEPPPLEDANEPATKDAQADATDAPRVFRQADRLLGGPTYRGEKAYNTDASVLPFLHGSFPIAPTSSYDVFCQYPITYVKTFFFHPRP</sequence>